<feature type="region of interest" description="Disordered" evidence="1">
    <location>
        <begin position="262"/>
        <end position="292"/>
    </location>
</feature>
<feature type="compositionally biased region" description="Polar residues" evidence="1">
    <location>
        <begin position="262"/>
        <end position="291"/>
    </location>
</feature>
<dbReference type="AlphaFoldDB" id="A0A165A9D7"/>
<dbReference type="OrthoDB" id="5531344at2759"/>
<dbReference type="STRING" id="1314777.A0A165A9D7"/>
<accession>A0A165A9D7</accession>
<proteinExistence type="predicted"/>
<organism evidence="2 3">
    <name type="scientific">Sistotremastrum niveocremeum HHB9708</name>
    <dbReference type="NCBI Taxonomy" id="1314777"/>
    <lineage>
        <taxon>Eukaryota</taxon>
        <taxon>Fungi</taxon>
        <taxon>Dikarya</taxon>
        <taxon>Basidiomycota</taxon>
        <taxon>Agaricomycotina</taxon>
        <taxon>Agaricomycetes</taxon>
        <taxon>Sistotremastrales</taxon>
        <taxon>Sistotremastraceae</taxon>
        <taxon>Sertulicium</taxon>
        <taxon>Sertulicium niveocremeum</taxon>
    </lineage>
</organism>
<gene>
    <name evidence="2" type="ORF">SISNIDRAFT_481370</name>
</gene>
<evidence type="ECO:0000313" key="2">
    <source>
        <dbReference type="EMBL" id="KZS98658.1"/>
    </source>
</evidence>
<dbReference type="Proteomes" id="UP000076722">
    <property type="component" value="Unassembled WGS sequence"/>
</dbReference>
<evidence type="ECO:0000256" key="1">
    <source>
        <dbReference type="SAM" id="MobiDB-lite"/>
    </source>
</evidence>
<sequence length="323" mass="35774">MSYHWEDILRSFLKEAGLVRALHGLGEDLLVLSPEWERQNVSPALGKLIYDLQVMSASPGHFDTGSLESRKETVLHAQNGGECLSRGTATKQISKLLAERRARAVESNRAEFLRPPPAPNDSADGMVEDVASCARTDARKQDRDIQMKYDIAKNEDGPLRKTMDHSVGLSPSNASHTGKQPALRERFENMESHLAVKYVPAPPYSLLDRIKLVEDRIIQLEKEYPPWAALHFCQPNRGWPPPPPEVPIIVPPHLTSLAGSLPAQTQLHPPQGDSMSNALDAEGSQNPSKAKSSLYRAVMDRVDMKKASESTSLFLTRSALLIH</sequence>
<evidence type="ECO:0000313" key="3">
    <source>
        <dbReference type="Proteomes" id="UP000076722"/>
    </source>
</evidence>
<keyword evidence="3" id="KW-1185">Reference proteome</keyword>
<reference evidence="2 3" key="1">
    <citation type="journal article" date="2016" name="Mol. Biol. Evol.">
        <title>Comparative Genomics of Early-Diverging Mushroom-Forming Fungi Provides Insights into the Origins of Lignocellulose Decay Capabilities.</title>
        <authorList>
            <person name="Nagy L.G."/>
            <person name="Riley R."/>
            <person name="Tritt A."/>
            <person name="Adam C."/>
            <person name="Daum C."/>
            <person name="Floudas D."/>
            <person name="Sun H."/>
            <person name="Yadav J.S."/>
            <person name="Pangilinan J."/>
            <person name="Larsson K.H."/>
            <person name="Matsuura K."/>
            <person name="Barry K."/>
            <person name="Labutti K."/>
            <person name="Kuo R."/>
            <person name="Ohm R.A."/>
            <person name="Bhattacharya S.S."/>
            <person name="Shirouzu T."/>
            <person name="Yoshinaga Y."/>
            <person name="Martin F.M."/>
            <person name="Grigoriev I.V."/>
            <person name="Hibbett D.S."/>
        </authorList>
    </citation>
    <scope>NUCLEOTIDE SEQUENCE [LARGE SCALE GENOMIC DNA]</scope>
    <source>
        <strain evidence="2 3">HHB9708</strain>
    </source>
</reference>
<name>A0A165A9D7_9AGAM</name>
<dbReference type="EMBL" id="KV419395">
    <property type="protein sequence ID" value="KZS98658.1"/>
    <property type="molecule type" value="Genomic_DNA"/>
</dbReference>
<protein>
    <submittedName>
        <fullName evidence="2">Uncharacterized protein</fullName>
    </submittedName>
</protein>